<reference evidence="1" key="1">
    <citation type="submission" date="2022-12" db="EMBL/GenBank/DDBJ databases">
        <title>Genome Sequence of Lasiodiplodia mahajangana.</title>
        <authorList>
            <person name="Buettner E."/>
        </authorList>
    </citation>
    <scope>NUCLEOTIDE SEQUENCE</scope>
    <source>
        <strain evidence="1">VT137</strain>
    </source>
</reference>
<name>A0ACC2J8S7_9PEZI</name>
<organism evidence="1 2">
    <name type="scientific">Lasiodiplodia mahajangana</name>
    <dbReference type="NCBI Taxonomy" id="1108764"/>
    <lineage>
        <taxon>Eukaryota</taxon>
        <taxon>Fungi</taxon>
        <taxon>Dikarya</taxon>
        <taxon>Ascomycota</taxon>
        <taxon>Pezizomycotina</taxon>
        <taxon>Dothideomycetes</taxon>
        <taxon>Dothideomycetes incertae sedis</taxon>
        <taxon>Botryosphaeriales</taxon>
        <taxon>Botryosphaeriaceae</taxon>
        <taxon>Lasiodiplodia</taxon>
    </lineage>
</organism>
<dbReference type="Proteomes" id="UP001153332">
    <property type="component" value="Unassembled WGS sequence"/>
</dbReference>
<keyword evidence="2" id="KW-1185">Reference proteome</keyword>
<gene>
    <name evidence="1" type="ORF">O1611_g9523</name>
</gene>
<proteinExistence type="predicted"/>
<dbReference type="EMBL" id="JAPUUL010003286">
    <property type="protein sequence ID" value="KAJ8123743.1"/>
    <property type="molecule type" value="Genomic_DNA"/>
</dbReference>
<protein>
    <submittedName>
        <fullName evidence="1">Uncharacterized protein</fullName>
    </submittedName>
</protein>
<evidence type="ECO:0000313" key="2">
    <source>
        <dbReference type="Proteomes" id="UP001153332"/>
    </source>
</evidence>
<sequence length="167" mass="18549">MSSSNVVLTELFQNLPTSSAASAPPSVGQSGEAVSAPYLWGSLFGQSIVKGDSLWELFKAYSHVPLYIWAQWVFAHSVRIVCIWTLMSAGLWVYRRTPKAFVDLVAELYASTFVYSLVVFGLFYFPVFTVSIFAMALTVWVVAKLWPGMDKIREAVTAKPRAEALPK</sequence>
<comment type="caution">
    <text evidence="1">The sequence shown here is derived from an EMBL/GenBank/DDBJ whole genome shotgun (WGS) entry which is preliminary data.</text>
</comment>
<evidence type="ECO:0000313" key="1">
    <source>
        <dbReference type="EMBL" id="KAJ8123743.1"/>
    </source>
</evidence>
<accession>A0ACC2J8S7</accession>